<evidence type="ECO:0000256" key="7">
    <source>
        <dbReference type="SAM" id="Phobius"/>
    </source>
</evidence>
<dbReference type="Pfam" id="PF08376">
    <property type="entry name" value="NIT"/>
    <property type="match status" value="1"/>
</dbReference>
<feature type="transmembrane region" description="Helical" evidence="7">
    <location>
        <begin position="331"/>
        <end position="352"/>
    </location>
</feature>
<reference evidence="9" key="1">
    <citation type="submission" date="2022-10" db="EMBL/GenBank/DDBJ databases">
        <title>The complete genomes of actinobacterial strains from the NBC collection.</title>
        <authorList>
            <person name="Joergensen T.S."/>
            <person name="Alvarez Arevalo M."/>
            <person name="Sterndorff E.B."/>
            <person name="Faurdal D."/>
            <person name="Vuksanovic O."/>
            <person name="Mourched A.-S."/>
            <person name="Charusanti P."/>
            <person name="Shaw S."/>
            <person name="Blin K."/>
            <person name="Weber T."/>
        </authorList>
    </citation>
    <scope>NUCLEOTIDE SEQUENCE</scope>
    <source>
        <strain evidence="9">NBC_01482</strain>
    </source>
</reference>
<keyword evidence="4" id="KW-0808">Transferase</keyword>
<feature type="region of interest" description="Disordered" evidence="6">
    <location>
        <begin position="659"/>
        <end position="802"/>
    </location>
</feature>
<dbReference type="Pfam" id="PF02518">
    <property type="entry name" value="HATPase_c"/>
    <property type="match status" value="1"/>
</dbReference>
<evidence type="ECO:0000256" key="3">
    <source>
        <dbReference type="ARBA" id="ARBA00022553"/>
    </source>
</evidence>
<keyword evidence="10" id="KW-1185">Reference proteome</keyword>
<feature type="compositionally biased region" description="Basic and acidic residues" evidence="6">
    <location>
        <begin position="736"/>
        <end position="757"/>
    </location>
</feature>
<evidence type="ECO:0000259" key="8">
    <source>
        <dbReference type="SMART" id="SM00387"/>
    </source>
</evidence>
<sequence length="802" mass="86619">MTDAERGIGPPAESVPFTARWGIRTRILLIALIPSLTLMSIGGGAATFLVRHGQQAQNFAEILGDSMANNQAMASAVEQERLLTVWQLAVADPDPVGLVTARQHLDDALRALGSNMPALQSTGANELQQQLSDFNMLRSQLLSIRDKVDSSTMPISDVYTFYTAMLSGFDRSGTALIENNAPTVSAAVEMANSLQMLRAVEAMSRSSALTAAVLNETALLPPSLTTELRNLVGFYHTYFEQMANQSTDVGLQAKAIIDTPDWHRLSTMEDAIIHPVRTKTATTSPSPLNAREWRDAATEVNKRLMELWGSHVAQSLDRAAQTASRDAKNSAIAGGGVFGLAIAAFLVALWLANRLIGRLRRLRVETLALTQVRLPETMSRLATGADLDADTEAARLDFGRDELGSVATAFNHAHTAAVGAAITAARTQAGVRAVFLNIAHRSQMVVHRQLELLDAAESRQEDPALLKVFFQLDHLATRERRNAEKLIVLAGGQPVRQWRRPVPLIDVVRSAIGETVDYTRVHTGRLPQILLIGDVVADLTHLLAELLDNATTFSPPQSHVRVTGNPAGKGVILEITDQGIGMAADELEWANGMLRTPPDFSVTSLSESSRLGLFVVAQLGARHNISTKLSESDYGGIRAIVLIPLALVATDLSIANPDHLSDRVTSYRPEPTTTGEVPVTDITAAPLPIAPTSLLGHAPTKYPHHHATESIAPGSTDPRPALPRRRRQASLTPELAQHRSPEPEAAPHHARSAESARDLMSAIEIGTKRGRQATQDHNPTGTNPAIVTSDEQEGEGDLFQHR</sequence>
<dbReference type="EC" id="2.7.13.3" evidence="2"/>
<dbReference type="InterPro" id="IPR003594">
    <property type="entry name" value="HATPase_dom"/>
</dbReference>
<evidence type="ECO:0000256" key="4">
    <source>
        <dbReference type="ARBA" id="ARBA00022679"/>
    </source>
</evidence>
<keyword evidence="5" id="KW-0418">Kinase</keyword>
<dbReference type="InterPro" id="IPR036890">
    <property type="entry name" value="HATPase_C_sf"/>
</dbReference>
<evidence type="ECO:0000313" key="10">
    <source>
        <dbReference type="Proteomes" id="UP001432062"/>
    </source>
</evidence>
<gene>
    <name evidence="9" type="ORF">OG563_33565</name>
</gene>
<feature type="compositionally biased region" description="Low complexity" evidence="6">
    <location>
        <begin position="669"/>
        <end position="680"/>
    </location>
</feature>
<dbReference type="EMBL" id="CP109441">
    <property type="protein sequence ID" value="WUV44079.1"/>
    <property type="molecule type" value="Genomic_DNA"/>
</dbReference>
<evidence type="ECO:0000256" key="2">
    <source>
        <dbReference type="ARBA" id="ARBA00012438"/>
    </source>
</evidence>
<dbReference type="Proteomes" id="UP001432062">
    <property type="component" value="Chromosome"/>
</dbReference>
<evidence type="ECO:0000256" key="1">
    <source>
        <dbReference type="ARBA" id="ARBA00000085"/>
    </source>
</evidence>
<feature type="domain" description="Histidine kinase/HSP90-like ATPase" evidence="8">
    <location>
        <begin position="534"/>
        <end position="647"/>
    </location>
</feature>
<dbReference type="PANTHER" id="PTHR45436:SF5">
    <property type="entry name" value="SENSOR HISTIDINE KINASE TRCS"/>
    <property type="match status" value="1"/>
</dbReference>
<dbReference type="InterPro" id="IPR013587">
    <property type="entry name" value="Nitrate/nitrite_sensing"/>
</dbReference>
<keyword evidence="3" id="KW-0597">Phosphoprotein</keyword>
<organism evidence="9 10">
    <name type="scientific">Nocardia vinacea</name>
    <dbReference type="NCBI Taxonomy" id="96468"/>
    <lineage>
        <taxon>Bacteria</taxon>
        <taxon>Bacillati</taxon>
        <taxon>Actinomycetota</taxon>
        <taxon>Actinomycetes</taxon>
        <taxon>Mycobacteriales</taxon>
        <taxon>Nocardiaceae</taxon>
        <taxon>Nocardia</taxon>
    </lineage>
</organism>
<dbReference type="SUPFAM" id="SSF55874">
    <property type="entry name" value="ATPase domain of HSP90 chaperone/DNA topoisomerase II/histidine kinase"/>
    <property type="match status" value="1"/>
</dbReference>
<keyword evidence="7" id="KW-1133">Transmembrane helix</keyword>
<evidence type="ECO:0000256" key="6">
    <source>
        <dbReference type="SAM" id="MobiDB-lite"/>
    </source>
</evidence>
<comment type="catalytic activity">
    <reaction evidence="1">
        <text>ATP + protein L-histidine = ADP + protein N-phospho-L-histidine.</text>
        <dbReference type="EC" id="2.7.13.3"/>
    </reaction>
</comment>
<dbReference type="SMART" id="SM00387">
    <property type="entry name" value="HATPase_c"/>
    <property type="match status" value="1"/>
</dbReference>
<evidence type="ECO:0000256" key="5">
    <source>
        <dbReference type="ARBA" id="ARBA00022777"/>
    </source>
</evidence>
<evidence type="ECO:0000313" key="9">
    <source>
        <dbReference type="EMBL" id="WUV44079.1"/>
    </source>
</evidence>
<feature type="compositionally biased region" description="Polar residues" evidence="6">
    <location>
        <begin position="772"/>
        <end position="786"/>
    </location>
</feature>
<accession>A0ABZ1YLI1</accession>
<dbReference type="Gene3D" id="3.30.565.10">
    <property type="entry name" value="Histidine kinase-like ATPase, C-terminal domain"/>
    <property type="match status" value="1"/>
</dbReference>
<keyword evidence="7" id="KW-0812">Transmembrane</keyword>
<protein>
    <recommendedName>
        <fullName evidence="2">histidine kinase</fullName>
        <ecNumber evidence="2">2.7.13.3</ecNumber>
    </recommendedName>
</protein>
<dbReference type="RefSeq" id="WP_329406841.1">
    <property type="nucleotide sequence ID" value="NZ_CP109441.1"/>
</dbReference>
<name>A0ABZ1YLI1_9NOCA</name>
<keyword evidence="7" id="KW-0472">Membrane</keyword>
<dbReference type="PANTHER" id="PTHR45436">
    <property type="entry name" value="SENSOR HISTIDINE KINASE YKOH"/>
    <property type="match status" value="1"/>
</dbReference>
<proteinExistence type="predicted"/>
<feature type="transmembrane region" description="Helical" evidence="7">
    <location>
        <begin position="27"/>
        <end position="50"/>
    </location>
</feature>
<dbReference type="InterPro" id="IPR050428">
    <property type="entry name" value="TCS_sensor_his_kinase"/>
</dbReference>